<feature type="compositionally biased region" description="Basic and acidic residues" evidence="1">
    <location>
        <begin position="39"/>
        <end position="48"/>
    </location>
</feature>
<proteinExistence type="predicted"/>
<feature type="region of interest" description="Disordered" evidence="1">
    <location>
        <begin position="32"/>
        <end position="57"/>
    </location>
</feature>
<reference evidence="2" key="2">
    <citation type="submission" date="2013-04" db="UniProtKB">
        <authorList>
            <consortium name="EnsemblPlants"/>
        </authorList>
    </citation>
    <scope>IDENTIFICATION</scope>
</reference>
<reference evidence="2" key="1">
    <citation type="journal article" date="2013" name="Nat. Commun.">
        <title>Whole-genome sequencing of Oryza brachyantha reveals mechanisms underlying Oryza genome evolution.</title>
        <authorList>
            <person name="Chen J."/>
            <person name="Huang Q."/>
            <person name="Gao D."/>
            <person name="Wang J."/>
            <person name="Lang Y."/>
            <person name="Liu T."/>
            <person name="Li B."/>
            <person name="Bai Z."/>
            <person name="Luis Goicoechea J."/>
            <person name="Liang C."/>
            <person name="Chen C."/>
            <person name="Zhang W."/>
            <person name="Sun S."/>
            <person name="Liao Y."/>
            <person name="Zhang X."/>
            <person name="Yang L."/>
            <person name="Song C."/>
            <person name="Wang M."/>
            <person name="Shi J."/>
            <person name="Liu G."/>
            <person name="Liu J."/>
            <person name="Zhou H."/>
            <person name="Zhou W."/>
            <person name="Yu Q."/>
            <person name="An N."/>
            <person name="Chen Y."/>
            <person name="Cai Q."/>
            <person name="Wang B."/>
            <person name="Liu B."/>
            <person name="Min J."/>
            <person name="Huang Y."/>
            <person name="Wu H."/>
            <person name="Li Z."/>
            <person name="Zhang Y."/>
            <person name="Yin Y."/>
            <person name="Song W."/>
            <person name="Jiang J."/>
            <person name="Jackson S.A."/>
            <person name="Wing R.A."/>
            <person name="Wang J."/>
            <person name="Chen M."/>
        </authorList>
    </citation>
    <scope>NUCLEOTIDE SEQUENCE [LARGE SCALE GENOMIC DNA]</scope>
    <source>
        <strain evidence="2">cv. IRGC 101232</strain>
    </source>
</reference>
<organism evidence="2">
    <name type="scientific">Oryza brachyantha</name>
    <name type="common">malo sina</name>
    <dbReference type="NCBI Taxonomy" id="4533"/>
    <lineage>
        <taxon>Eukaryota</taxon>
        <taxon>Viridiplantae</taxon>
        <taxon>Streptophyta</taxon>
        <taxon>Embryophyta</taxon>
        <taxon>Tracheophyta</taxon>
        <taxon>Spermatophyta</taxon>
        <taxon>Magnoliopsida</taxon>
        <taxon>Liliopsida</taxon>
        <taxon>Poales</taxon>
        <taxon>Poaceae</taxon>
        <taxon>BOP clade</taxon>
        <taxon>Oryzoideae</taxon>
        <taxon>Oryzeae</taxon>
        <taxon>Oryzinae</taxon>
        <taxon>Oryza</taxon>
    </lineage>
</organism>
<evidence type="ECO:0000256" key="1">
    <source>
        <dbReference type="SAM" id="MobiDB-lite"/>
    </source>
</evidence>
<evidence type="ECO:0000313" key="3">
    <source>
        <dbReference type="Proteomes" id="UP000006038"/>
    </source>
</evidence>
<name>J3M8Y1_ORYBR</name>
<dbReference type="EnsemblPlants" id="OB05G30550.1">
    <property type="protein sequence ID" value="OB05G30550.1"/>
    <property type="gene ID" value="OB05G30550"/>
</dbReference>
<dbReference type="AlphaFoldDB" id="J3M8Y1"/>
<keyword evidence="3" id="KW-1185">Reference proteome</keyword>
<accession>J3M8Y1</accession>
<sequence>MACGFNYIDSLNGWFGSMERRQFQLHAEAASFGRKKQGAKPDTDDFKKKMQVKNRCR</sequence>
<protein>
    <submittedName>
        <fullName evidence="2">Uncharacterized protein</fullName>
    </submittedName>
</protein>
<evidence type="ECO:0000313" key="2">
    <source>
        <dbReference type="EnsemblPlants" id="OB05G30550.1"/>
    </source>
</evidence>
<dbReference type="Proteomes" id="UP000006038">
    <property type="component" value="Chromosome 5"/>
</dbReference>
<dbReference type="Gramene" id="OB05G30550.1">
    <property type="protein sequence ID" value="OB05G30550.1"/>
    <property type="gene ID" value="OB05G30550"/>
</dbReference>
<dbReference type="HOGENOM" id="CLU_2999683_0_0_1"/>